<dbReference type="CDD" id="cd08352">
    <property type="entry name" value="VOC_Bs_YwkD_like"/>
    <property type="match status" value="1"/>
</dbReference>
<dbReference type="EMBL" id="QOCW01000039">
    <property type="protein sequence ID" value="RBW67394.1"/>
    <property type="molecule type" value="Genomic_DNA"/>
</dbReference>
<sequence>MNFTKLHHIAIICSNYEVSKHFYVNILGLKIIEETYRKARDSYKLDLAIDEHTQIELFSFPNSPQRPSYPEACGLRHLAFSVDNVEKTKEYLETQGITVESIRVDPLTEKKFTFFPDPDDLPIEIYEI</sequence>
<reference evidence="3 4" key="1">
    <citation type="submission" date="2018-07" db="EMBL/GenBank/DDBJ databases">
        <title>Lottiidibacillus patelloidae gen. nov., sp. nov., isolated from the intestinal tract of a marine limpet and the reclassification of B. taeanensis BH030017T, B. algicola KMM 3737T and B. hwajinpoensis SW-72T as genus Lottiidibacillus.</title>
        <authorList>
            <person name="Liu R."/>
            <person name="Huang Z."/>
        </authorList>
    </citation>
    <scope>NUCLEOTIDE SEQUENCE [LARGE SCALE GENOMIC DNA]</scope>
    <source>
        <strain evidence="3 4">BH030017</strain>
    </source>
</reference>
<evidence type="ECO:0000313" key="4">
    <source>
        <dbReference type="Proteomes" id="UP000253314"/>
    </source>
</evidence>
<comment type="caution">
    <text evidence="3">The sequence shown here is derived from an EMBL/GenBank/DDBJ whole genome shotgun (WGS) entry which is preliminary data.</text>
</comment>
<proteinExistence type="predicted"/>
<dbReference type="PANTHER" id="PTHR36113">
    <property type="entry name" value="LYASE, PUTATIVE-RELATED-RELATED"/>
    <property type="match status" value="1"/>
</dbReference>
<dbReference type="Pfam" id="PF00903">
    <property type="entry name" value="Glyoxalase"/>
    <property type="match status" value="1"/>
</dbReference>
<dbReference type="OrthoDB" id="9795618at2"/>
<dbReference type="SUPFAM" id="SSF54593">
    <property type="entry name" value="Glyoxalase/Bleomycin resistance protein/Dihydroxybiphenyl dioxygenase"/>
    <property type="match status" value="1"/>
</dbReference>
<evidence type="ECO:0000256" key="1">
    <source>
        <dbReference type="ARBA" id="ARBA00022723"/>
    </source>
</evidence>
<dbReference type="NCBIfam" id="NF008551">
    <property type="entry name" value="PRK11478.1"/>
    <property type="match status" value="1"/>
</dbReference>
<accession>A0A366XTB4</accession>
<dbReference type="Gene3D" id="3.10.180.10">
    <property type="entry name" value="2,3-Dihydroxybiphenyl 1,2-Dioxygenase, domain 1"/>
    <property type="match status" value="1"/>
</dbReference>
<dbReference type="InterPro" id="IPR037523">
    <property type="entry name" value="VOC_core"/>
</dbReference>
<evidence type="ECO:0000313" key="3">
    <source>
        <dbReference type="EMBL" id="RBW67394.1"/>
    </source>
</evidence>
<keyword evidence="4" id="KW-1185">Reference proteome</keyword>
<feature type="domain" description="VOC" evidence="2">
    <location>
        <begin position="5"/>
        <end position="128"/>
    </location>
</feature>
<evidence type="ECO:0000259" key="2">
    <source>
        <dbReference type="PROSITE" id="PS51819"/>
    </source>
</evidence>
<organism evidence="3 4">
    <name type="scientific">Bacillus taeanensis</name>
    <dbReference type="NCBI Taxonomy" id="273032"/>
    <lineage>
        <taxon>Bacteria</taxon>
        <taxon>Bacillati</taxon>
        <taxon>Bacillota</taxon>
        <taxon>Bacilli</taxon>
        <taxon>Bacillales</taxon>
        <taxon>Bacillaceae</taxon>
        <taxon>Bacillus</taxon>
    </lineage>
</organism>
<dbReference type="InterPro" id="IPR029068">
    <property type="entry name" value="Glyas_Bleomycin-R_OHBP_Dase"/>
</dbReference>
<protein>
    <submittedName>
        <fullName evidence="3">VOC family protein</fullName>
    </submittedName>
</protein>
<dbReference type="PANTHER" id="PTHR36113:SF6">
    <property type="entry name" value="FOSFOMYCIN RESISTANCE PROTEIN FOSX"/>
    <property type="match status" value="1"/>
</dbReference>
<dbReference type="AlphaFoldDB" id="A0A366XTB4"/>
<dbReference type="InterPro" id="IPR051332">
    <property type="entry name" value="Fosfomycin_Res_Enzymes"/>
</dbReference>
<name>A0A366XTB4_9BACI</name>
<dbReference type="PROSITE" id="PS51819">
    <property type="entry name" value="VOC"/>
    <property type="match status" value="1"/>
</dbReference>
<dbReference type="RefSeq" id="WP_113808429.1">
    <property type="nucleotide sequence ID" value="NZ_QOCW01000039.1"/>
</dbReference>
<dbReference type="GO" id="GO:0046872">
    <property type="term" value="F:metal ion binding"/>
    <property type="evidence" value="ECO:0007669"/>
    <property type="project" value="UniProtKB-KW"/>
</dbReference>
<dbReference type="InterPro" id="IPR004360">
    <property type="entry name" value="Glyas_Fos-R_dOase_dom"/>
</dbReference>
<gene>
    <name evidence="3" type="ORF">DS031_22610</name>
</gene>
<keyword evidence="1" id="KW-0479">Metal-binding</keyword>
<dbReference type="Proteomes" id="UP000253314">
    <property type="component" value="Unassembled WGS sequence"/>
</dbReference>
<dbReference type="InterPro" id="IPR037478">
    <property type="entry name" value="YwkD-like_dom"/>
</dbReference>